<feature type="region of interest" description="Disordered" evidence="12">
    <location>
        <begin position="1"/>
        <end position="27"/>
    </location>
</feature>
<keyword evidence="4" id="KW-0378">Hydrolase</keyword>
<evidence type="ECO:0000256" key="8">
    <source>
        <dbReference type="ARBA" id="ARBA00023209"/>
    </source>
</evidence>
<keyword evidence="16" id="KW-1185">Reference proteome</keyword>
<proteinExistence type="predicted"/>
<keyword evidence="8" id="KW-0594">Phospholipid biosynthesis</keyword>
<evidence type="ECO:0000313" key="15">
    <source>
        <dbReference type="EMBL" id="CAK0786501.1"/>
    </source>
</evidence>
<name>A0AAV1IIM5_9CHLO</name>
<dbReference type="PROSITE" id="PS00383">
    <property type="entry name" value="TYR_PHOSPHATASE_1"/>
    <property type="match status" value="1"/>
</dbReference>
<dbReference type="Gene3D" id="3.90.190.10">
    <property type="entry name" value="Protein tyrosine phosphatase superfamily"/>
    <property type="match status" value="1"/>
</dbReference>
<evidence type="ECO:0008006" key="17">
    <source>
        <dbReference type="Google" id="ProtNLM"/>
    </source>
</evidence>
<keyword evidence="5" id="KW-0904">Protein phosphatase</keyword>
<dbReference type="InterPro" id="IPR000340">
    <property type="entry name" value="Dual-sp_phosphatase_cat-dom"/>
</dbReference>
<dbReference type="SMART" id="SM00195">
    <property type="entry name" value="DSPc"/>
    <property type="match status" value="1"/>
</dbReference>
<protein>
    <recommendedName>
        <fullName evidence="17">Protein-serine/threonine phosphatase</fullName>
    </recommendedName>
</protein>
<evidence type="ECO:0000256" key="5">
    <source>
        <dbReference type="ARBA" id="ARBA00022912"/>
    </source>
</evidence>
<feature type="compositionally biased region" description="Basic and acidic residues" evidence="12">
    <location>
        <begin position="436"/>
        <end position="448"/>
    </location>
</feature>
<dbReference type="PANTHER" id="PTHR46274">
    <property type="entry name" value="PHOSPHATIDYLINOSITOL PHOSPHATASE"/>
    <property type="match status" value="1"/>
</dbReference>
<dbReference type="PANTHER" id="PTHR46274:SF6">
    <property type="entry name" value="TYR_PHOSPHATASE_2 DOMAIN-CONTAINING PROTEIN"/>
    <property type="match status" value="1"/>
</dbReference>
<keyword evidence="3" id="KW-0444">Lipid biosynthesis</keyword>
<comment type="pathway">
    <text evidence="10">Phospholipid metabolism.</text>
</comment>
<feature type="region of interest" description="Disordered" evidence="12">
    <location>
        <begin position="433"/>
        <end position="455"/>
    </location>
</feature>
<evidence type="ECO:0000256" key="11">
    <source>
        <dbReference type="ARBA" id="ARBA00052780"/>
    </source>
</evidence>
<dbReference type="GO" id="GO:0005737">
    <property type="term" value="C:cytoplasm"/>
    <property type="evidence" value="ECO:0007669"/>
    <property type="project" value="UniProtKB-ARBA"/>
</dbReference>
<evidence type="ECO:0000313" key="16">
    <source>
        <dbReference type="Proteomes" id="UP001314263"/>
    </source>
</evidence>
<comment type="caution">
    <text evidence="15">The sequence shown here is derived from an EMBL/GenBank/DDBJ whole genome shotgun (WGS) entry which is preliminary data.</text>
</comment>
<organism evidence="15 16">
    <name type="scientific">Coccomyxa viridis</name>
    <dbReference type="NCBI Taxonomy" id="1274662"/>
    <lineage>
        <taxon>Eukaryota</taxon>
        <taxon>Viridiplantae</taxon>
        <taxon>Chlorophyta</taxon>
        <taxon>core chlorophytes</taxon>
        <taxon>Trebouxiophyceae</taxon>
        <taxon>Trebouxiophyceae incertae sedis</taxon>
        <taxon>Coccomyxaceae</taxon>
        <taxon>Coccomyxa</taxon>
    </lineage>
</organism>
<evidence type="ECO:0000256" key="12">
    <source>
        <dbReference type="SAM" id="MobiDB-lite"/>
    </source>
</evidence>
<dbReference type="InterPro" id="IPR020422">
    <property type="entry name" value="TYR_PHOSPHATASE_DUAL_dom"/>
</dbReference>
<dbReference type="InterPro" id="IPR044596">
    <property type="entry name" value="PTPMT1-like"/>
</dbReference>
<comment type="subcellular location">
    <subcellularLocation>
        <location evidence="1">Membrane</location>
    </subcellularLocation>
</comment>
<dbReference type="PROSITE" id="PS50056">
    <property type="entry name" value="TYR_PHOSPHATASE_2"/>
    <property type="match status" value="1"/>
</dbReference>
<reference evidence="15 16" key="1">
    <citation type="submission" date="2023-10" db="EMBL/GenBank/DDBJ databases">
        <authorList>
            <person name="Maclean D."/>
            <person name="Macfadyen A."/>
        </authorList>
    </citation>
    <scope>NUCLEOTIDE SEQUENCE [LARGE SCALE GENOMIC DNA]</scope>
</reference>
<dbReference type="EMBL" id="CAUYUE010000014">
    <property type="protein sequence ID" value="CAK0786501.1"/>
    <property type="molecule type" value="Genomic_DNA"/>
</dbReference>
<dbReference type="PROSITE" id="PS50054">
    <property type="entry name" value="TYR_PHOSPHATASE_DUAL"/>
    <property type="match status" value="1"/>
</dbReference>
<dbReference type="InterPro" id="IPR029021">
    <property type="entry name" value="Prot-tyrosine_phosphatase-like"/>
</dbReference>
<accession>A0AAV1IIM5</accession>
<dbReference type="InterPro" id="IPR016130">
    <property type="entry name" value="Tyr_Pase_AS"/>
</dbReference>
<keyword evidence="9" id="KW-1208">Phospholipid metabolism</keyword>
<evidence type="ECO:0000256" key="10">
    <source>
        <dbReference type="ARBA" id="ARBA00025707"/>
    </source>
</evidence>
<evidence type="ECO:0000256" key="3">
    <source>
        <dbReference type="ARBA" id="ARBA00022516"/>
    </source>
</evidence>
<feature type="compositionally biased region" description="Basic and acidic residues" evidence="12">
    <location>
        <begin position="554"/>
        <end position="564"/>
    </location>
</feature>
<dbReference type="GO" id="GO:0016020">
    <property type="term" value="C:membrane"/>
    <property type="evidence" value="ECO:0007669"/>
    <property type="project" value="UniProtKB-SubCell"/>
</dbReference>
<feature type="domain" description="Tyrosine specific protein phosphatases" evidence="14">
    <location>
        <begin position="140"/>
        <end position="208"/>
    </location>
</feature>
<evidence type="ECO:0000256" key="7">
    <source>
        <dbReference type="ARBA" id="ARBA00023136"/>
    </source>
</evidence>
<dbReference type="GO" id="GO:0004721">
    <property type="term" value="F:phosphoprotein phosphatase activity"/>
    <property type="evidence" value="ECO:0007669"/>
    <property type="project" value="UniProtKB-KW"/>
</dbReference>
<evidence type="ECO:0000256" key="1">
    <source>
        <dbReference type="ARBA" id="ARBA00004370"/>
    </source>
</evidence>
<dbReference type="SUPFAM" id="SSF52799">
    <property type="entry name" value="(Phosphotyrosine protein) phosphatases II"/>
    <property type="match status" value="1"/>
</dbReference>
<comment type="pathway">
    <text evidence="2">Lipid metabolism.</text>
</comment>
<dbReference type="InterPro" id="IPR000387">
    <property type="entry name" value="Tyr_Pase_dom"/>
</dbReference>
<dbReference type="Proteomes" id="UP001314263">
    <property type="component" value="Unassembled WGS sequence"/>
</dbReference>
<dbReference type="AlphaFoldDB" id="A0AAV1IIM5"/>
<sequence>MEDGRASPGVGEKDEGVSPGMLSDSSSPGPVLAGLTFNDTVKGAASLTARVALYPSLLYNLARSQFQDNWHWFDKVTESVILGALPFGSMLDTFQDKGIKAVVTLNEEFEVFISTRQYQEIGIDHLHIPTVDYLYAPPVEDLHRGVAFIAEHAQRGELTYVHCKAGRGRSTTLVLCYLIRQMQMSPEEAYAFVQAKRPQVCLAEGQWAAVREFHKSCLEARAADPSVWSGCTDKLVQSKAPEQPASELIDISGRRSPAGHVRSGSASESSGVSETCAAALPADPVPGILRVDSPSCVSSSPAQAAPECSRAPHELGPASLPEPMVIAVEASPVTGMEGKVSVVCAPHQQRGHQSKACSHQDVDIVEISSPQQGVCLAAGSRGQLGQDGQGNSLRMGSPGLPGQDQEVADRLRAAVCSRGFEPCPGSGEAFLPGEAPGRHAEGVSHDTAEAASVSEQGPRAMVLCQADAGEQSRCTELHSRSCGDAAMSGKLCHRDLHDMDRADAEQTASKKRRSELSSFSIAATLSCDDLSRADTDGMAEDQGYSRSDAAGEQCSERMELEREDSRFHEWAAIDRNGSVINLGR</sequence>
<dbReference type="FunFam" id="3.90.190.10:FF:000060">
    <property type="entry name" value="Phosphatidylglycerophosphatase and protein-tyrosine phosphatase 1"/>
    <property type="match status" value="1"/>
</dbReference>
<keyword evidence="7" id="KW-0472">Membrane</keyword>
<feature type="region of interest" description="Disordered" evidence="12">
    <location>
        <begin position="533"/>
        <end position="564"/>
    </location>
</feature>
<dbReference type="GO" id="GO:0008654">
    <property type="term" value="P:phospholipid biosynthetic process"/>
    <property type="evidence" value="ECO:0007669"/>
    <property type="project" value="UniProtKB-KW"/>
</dbReference>
<comment type="catalytic activity">
    <reaction evidence="11">
        <text>1,2-dioctanoyl-sn-glycero-3-phospho-(1D-myo-inositol-5-phosphate) + H2O = 1,2-dioctanoyl-sn-glycero-3-phospho-(1D-myo-inositol) + phosphate</text>
        <dbReference type="Rhea" id="RHEA:42308"/>
        <dbReference type="ChEBI" id="CHEBI:15377"/>
        <dbReference type="ChEBI" id="CHEBI:43474"/>
        <dbReference type="ChEBI" id="CHEBI:65221"/>
        <dbReference type="ChEBI" id="CHEBI:78911"/>
    </reaction>
    <physiologicalReaction direction="left-to-right" evidence="11">
        <dbReference type="Rhea" id="RHEA:42309"/>
    </physiologicalReaction>
</comment>
<dbReference type="Pfam" id="PF00782">
    <property type="entry name" value="DSPc"/>
    <property type="match status" value="1"/>
</dbReference>
<feature type="domain" description="Tyrosine-protein phosphatase" evidence="13">
    <location>
        <begin position="72"/>
        <end position="219"/>
    </location>
</feature>
<evidence type="ECO:0000259" key="13">
    <source>
        <dbReference type="PROSITE" id="PS50054"/>
    </source>
</evidence>
<evidence type="ECO:0000256" key="6">
    <source>
        <dbReference type="ARBA" id="ARBA00023098"/>
    </source>
</evidence>
<evidence type="ECO:0000256" key="9">
    <source>
        <dbReference type="ARBA" id="ARBA00023264"/>
    </source>
</evidence>
<keyword evidence="6" id="KW-0443">Lipid metabolism</keyword>
<gene>
    <name evidence="15" type="ORF">CVIRNUC_009714</name>
</gene>
<evidence type="ECO:0000256" key="4">
    <source>
        <dbReference type="ARBA" id="ARBA00022801"/>
    </source>
</evidence>
<dbReference type="CDD" id="cd14524">
    <property type="entry name" value="PTPMT1"/>
    <property type="match status" value="1"/>
</dbReference>
<evidence type="ECO:0000259" key="14">
    <source>
        <dbReference type="PROSITE" id="PS50056"/>
    </source>
</evidence>
<evidence type="ECO:0000256" key="2">
    <source>
        <dbReference type="ARBA" id="ARBA00005189"/>
    </source>
</evidence>